<dbReference type="PaxDb" id="121845-A0A1S4ER33"/>
<dbReference type="Proteomes" id="UP000079169">
    <property type="component" value="Unplaced"/>
</dbReference>
<organism evidence="1 2">
    <name type="scientific">Diaphorina citri</name>
    <name type="common">Asian citrus psyllid</name>
    <dbReference type="NCBI Taxonomy" id="121845"/>
    <lineage>
        <taxon>Eukaryota</taxon>
        <taxon>Metazoa</taxon>
        <taxon>Ecdysozoa</taxon>
        <taxon>Arthropoda</taxon>
        <taxon>Hexapoda</taxon>
        <taxon>Insecta</taxon>
        <taxon>Pterygota</taxon>
        <taxon>Neoptera</taxon>
        <taxon>Paraneoptera</taxon>
        <taxon>Hemiptera</taxon>
        <taxon>Sternorrhyncha</taxon>
        <taxon>Psylloidea</taxon>
        <taxon>Psyllidae</taxon>
        <taxon>Diaphorininae</taxon>
        <taxon>Diaphorina</taxon>
    </lineage>
</organism>
<dbReference type="KEGG" id="dci:108254152"/>
<dbReference type="RefSeq" id="XP_017304631.2">
    <property type="nucleotide sequence ID" value="XM_017449142.2"/>
</dbReference>
<evidence type="ECO:0000313" key="2">
    <source>
        <dbReference type="RefSeq" id="XP_017304631.2"/>
    </source>
</evidence>
<accession>A0A1S4ER33</accession>
<dbReference type="GeneID" id="108254152"/>
<keyword evidence="1" id="KW-1185">Reference proteome</keyword>
<sequence length="64" mass="7471">MWGNHHFFKVNCPRTAGVGSEPQTPAQTFDYNFAREELMLNRLNNDPIQTAIAQIERQHEEDKQ</sequence>
<proteinExistence type="predicted"/>
<name>A0A1S4ER33_DIACI</name>
<dbReference type="AlphaFoldDB" id="A0A1S4ER33"/>
<evidence type="ECO:0000313" key="1">
    <source>
        <dbReference type="Proteomes" id="UP000079169"/>
    </source>
</evidence>
<gene>
    <name evidence="2" type="primary">LOC108254152</name>
</gene>
<dbReference type="STRING" id="121845.A0A1S4ER33"/>
<feature type="non-terminal residue" evidence="2">
    <location>
        <position position="64"/>
    </location>
</feature>
<protein>
    <submittedName>
        <fullName evidence="2">Kinesin-like protein KIF13A</fullName>
    </submittedName>
</protein>
<reference evidence="2" key="1">
    <citation type="submission" date="2025-08" db="UniProtKB">
        <authorList>
            <consortium name="RefSeq"/>
        </authorList>
    </citation>
    <scope>IDENTIFICATION</scope>
</reference>